<evidence type="ECO:0000256" key="2">
    <source>
        <dbReference type="ARBA" id="ARBA00022692"/>
    </source>
</evidence>
<keyword evidence="3 5" id="KW-1133">Transmembrane helix</keyword>
<sequence length="473" mass="51636">MAEGAADIGGRPKGAITLRQQAYRGMGVDADYSVVKDTAILWRITRLIFKYRLRVALAVSATIAAAIFQLMIPHFLGEAVDNALGVLNNNTITEAVAREALFKAALLLLGASILRGTFTLAHNYGGEAIGHMIAYDLRLAFYKKLQSLSFSFHDRVHTGELITRGMLDLEGVRMFVNTGLLRLVLLINLIGAGGYLLLTNDPLLGTLSFSFVPFVAWQSSTARLRLRALWLALQERMGTLGQIMDENLTGIRVVRAFGAEPYEIAKYDLASDDAMAIADERIKTRAASTSVMTFAYFVAMGLVLWVGGLRVLEGAMTVGDLTVFLTFITILQQPVRQLGLLVNSIARASTCGARLFAVLDLEPAISDHPDARVLKPCNGTVRFENVSFTYDDENAPPVLHDVSFTVERGKTLGIVGPSGSGKSTIANLLPRYYDPSAGRITVDNVEIREVTITSLRQAIRVVQQDSFLFTTTL</sequence>
<evidence type="ECO:0000313" key="7">
    <source>
        <dbReference type="EMBL" id="SVB64823.1"/>
    </source>
</evidence>
<feature type="domain" description="ABC transmembrane type-1" evidence="6">
    <location>
        <begin position="56"/>
        <end position="347"/>
    </location>
</feature>
<dbReference type="GO" id="GO:0005524">
    <property type="term" value="F:ATP binding"/>
    <property type="evidence" value="ECO:0007669"/>
    <property type="project" value="InterPro"/>
</dbReference>
<feature type="non-terminal residue" evidence="7">
    <location>
        <position position="473"/>
    </location>
</feature>
<dbReference type="Gene3D" id="3.40.50.300">
    <property type="entry name" value="P-loop containing nucleotide triphosphate hydrolases"/>
    <property type="match status" value="1"/>
</dbReference>
<organism evidence="7">
    <name type="scientific">marine metagenome</name>
    <dbReference type="NCBI Taxonomy" id="408172"/>
    <lineage>
        <taxon>unclassified sequences</taxon>
        <taxon>metagenomes</taxon>
        <taxon>ecological metagenomes</taxon>
    </lineage>
</organism>
<dbReference type="GO" id="GO:0015421">
    <property type="term" value="F:ABC-type oligopeptide transporter activity"/>
    <property type="evidence" value="ECO:0007669"/>
    <property type="project" value="TreeGrafter"/>
</dbReference>
<reference evidence="7" key="1">
    <citation type="submission" date="2018-05" db="EMBL/GenBank/DDBJ databases">
        <authorList>
            <person name="Lanie J.A."/>
            <person name="Ng W.-L."/>
            <person name="Kazmierczak K.M."/>
            <person name="Andrzejewski T.M."/>
            <person name="Davidsen T.M."/>
            <person name="Wayne K.J."/>
            <person name="Tettelin H."/>
            <person name="Glass J.I."/>
            <person name="Rusch D."/>
            <person name="Podicherti R."/>
            <person name="Tsui H.-C.T."/>
            <person name="Winkler M.E."/>
        </authorList>
    </citation>
    <scope>NUCLEOTIDE SEQUENCE</scope>
</reference>
<dbReference type="AlphaFoldDB" id="A0A382FRG3"/>
<dbReference type="InterPro" id="IPR027417">
    <property type="entry name" value="P-loop_NTPase"/>
</dbReference>
<comment type="subcellular location">
    <subcellularLocation>
        <location evidence="1">Membrane</location>
        <topology evidence="1">Multi-pass membrane protein</topology>
    </subcellularLocation>
</comment>
<dbReference type="CDD" id="cd18542">
    <property type="entry name" value="ABC_6TM_YknU_like"/>
    <property type="match status" value="1"/>
</dbReference>
<dbReference type="SUPFAM" id="SSF90123">
    <property type="entry name" value="ABC transporter transmembrane region"/>
    <property type="match status" value="1"/>
</dbReference>
<evidence type="ECO:0000256" key="1">
    <source>
        <dbReference type="ARBA" id="ARBA00004141"/>
    </source>
</evidence>
<keyword evidence="2 5" id="KW-0812">Transmembrane</keyword>
<feature type="transmembrane region" description="Helical" evidence="5">
    <location>
        <begin position="174"/>
        <end position="197"/>
    </location>
</feature>
<dbReference type="Pfam" id="PF00005">
    <property type="entry name" value="ABC_tran"/>
    <property type="match status" value="1"/>
</dbReference>
<dbReference type="Pfam" id="PF00664">
    <property type="entry name" value="ABC_membrane"/>
    <property type="match status" value="1"/>
</dbReference>
<dbReference type="PANTHER" id="PTHR43394:SF1">
    <property type="entry name" value="ATP-BINDING CASSETTE SUB-FAMILY B MEMBER 10, MITOCHONDRIAL"/>
    <property type="match status" value="1"/>
</dbReference>
<dbReference type="Gene3D" id="1.20.1560.10">
    <property type="entry name" value="ABC transporter type 1, transmembrane domain"/>
    <property type="match status" value="1"/>
</dbReference>
<dbReference type="InterPro" id="IPR036640">
    <property type="entry name" value="ABC1_TM_sf"/>
</dbReference>
<gene>
    <name evidence="7" type="ORF">METZ01_LOCUS217677</name>
</gene>
<protein>
    <recommendedName>
        <fullName evidence="6">ABC transmembrane type-1 domain-containing protein</fullName>
    </recommendedName>
</protein>
<evidence type="ECO:0000259" key="6">
    <source>
        <dbReference type="PROSITE" id="PS50929"/>
    </source>
</evidence>
<dbReference type="PANTHER" id="PTHR43394">
    <property type="entry name" value="ATP-DEPENDENT PERMEASE MDL1, MITOCHONDRIAL"/>
    <property type="match status" value="1"/>
</dbReference>
<dbReference type="GO" id="GO:0016887">
    <property type="term" value="F:ATP hydrolysis activity"/>
    <property type="evidence" value="ECO:0007669"/>
    <property type="project" value="InterPro"/>
</dbReference>
<proteinExistence type="predicted"/>
<feature type="transmembrane region" description="Helical" evidence="5">
    <location>
        <begin position="53"/>
        <end position="76"/>
    </location>
</feature>
<dbReference type="InterPro" id="IPR003439">
    <property type="entry name" value="ABC_transporter-like_ATP-bd"/>
</dbReference>
<accession>A0A382FRG3</accession>
<dbReference type="CDD" id="cd03228">
    <property type="entry name" value="ABCC_MRP_Like"/>
    <property type="match status" value="1"/>
</dbReference>
<dbReference type="PROSITE" id="PS50929">
    <property type="entry name" value="ABC_TM1F"/>
    <property type="match status" value="1"/>
</dbReference>
<keyword evidence="4 5" id="KW-0472">Membrane</keyword>
<dbReference type="SUPFAM" id="SSF52540">
    <property type="entry name" value="P-loop containing nucleoside triphosphate hydrolases"/>
    <property type="match status" value="1"/>
</dbReference>
<evidence type="ECO:0000256" key="3">
    <source>
        <dbReference type="ARBA" id="ARBA00022989"/>
    </source>
</evidence>
<feature type="transmembrane region" description="Helical" evidence="5">
    <location>
        <begin position="291"/>
        <end position="308"/>
    </location>
</feature>
<dbReference type="InterPro" id="IPR039421">
    <property type="entry name" value="Type_1_exporter"/>
</dbReference>
<dbReference type="EMBL" id="UINC01051090">
    <property type="protein sequence ID" value="SVB64823.1"/>
    <property type="molecule type" value="Genomic_DNA"/>
</dbReference>
<evidence type="ECO:0000256" key="4">
    <source>
        <dbReference type="ARBA" id="ARBA00023136"/>
    </source>
</evidence>
<dbReference type="GO" id="GO:0016020">
    <property type="term" value="C:membrane"/>
    <property type="evidence" value="ECO:0007669"/>
    <property type="project" value="UniProtKB-SubCell"/>
</dbReference>
<dbReference type="InterPro" id="IPR011527">
    <property type="entry name" value="ABC1_TM_dom"/>
</dbReference>
<name>A0A382FRG3_9ZZZZ</name>
<evidence type="ECO:0000256" key="5">
    <source>
        <dbReference type="SAM" id="Phobius"/>
    </source>
</evidence>